<comment type="caution">
    <text evidence="1">The sequence shown here is derived from an EMBL/GenBank/DDBJ whole genome shotgun (WGS) entry which is preliminary data.</text>
</comment>
<gene>
    <name evidence="1" type="ORF">B0I28_10388</name>
</gene>
<evidence type="ECO:0000313" key="2">
    <source>
        <dbReference type="Proteomes" id="UP000238176"/>
    </source>
</evidence>
<protein>
    <submittedName>
        <fullName evidence="1">SUKH-4 immunity protein of toxin-antitoxin system</fullName>
    </submittedName>
</protein>
<sequence length="156" mass="17006">MKYPRDAWIAKGIPAASLPDDLDVPESLPEVFSTELPDGLKVFDQIRLSADGTDLDVRFIVLGAVGPGSGLLYVLDPGTAEVLQFDAANTAVRGVNSNYRWFVEFLRRIGAAVEATGARDARAVFNQGMRFTLRAVDERAFEDGAWWPKVFSTIGG</sequence>
<reference evidence="1 2" key="1">
    <citation type="submission" date="2018-03" db="EMBL/GenBank/DDBJ databases">
        <title>Genomic Encyclopedia of Type Strains, Phase III (KMG-III): the genomes of soil and plant-associated and newly described type strains.</title>
        <authorList>
            <person name="Whitman W."/>
        </authorList>
    </citation>
    <scope>NUCLEOTIDE SEQUENCE [LARGE SCALE GENOMIC DNA]</scope>
    <source>
        <strain evidence="1 2">CGMCC 4.7067</strain>
    </source>
</reference>
<dbReference type="InterPro" id="IPR025851">
    <property type="entry name" value="SUKH-4"/>
</dbReference>
<dbReference type="RefSeq" id="WP_106363537.1">
    <property type="nucleotide sequence ID" value="NZ_PVTJ01000003.1"/>
</dbReference>
<dbReference type="Proteomes" id="UP000238176">
    <property type="component" value="Unassembled WGS sequence"/>
</dbReference>
<keyword evidence="2" id="KW-1185">Reference proteome</keyword>
<dbReference type="OrthoDB" id="5184896at2"/>
<name>A0A2T0UNY4_9ACTN</name>
<dbReference type="EMBL" id="PVTJ01000003">
    <property type="protein sequence ID" value="PRY59614.1"/>
    <property type="molecule type" value="Genomic_DNA"/>
</dbReference>
<accession>A0A2T0UNY4</accession>
<organism evidence="1 2">
    <name type="scientific">Glycomyces artemisiae</name>
    <dbReference type="NCBI Taxonomy" id="1076443"/>
    <lineage>
        <taxon>Bacteria</taxon>
        <taxon>Bacillati</taxon>
        <taxon>Actinomycetota</taxon>
        <taxon>Actinomycetes</taxon>
        <taxon>Glycomycetales</taxon>
        <taxon>Glycomycetaceae</taxon>
        <taxon>Glycomyces</taxon>
    </lineage>
</organism>
<proteinExistence type="predicted"/>
<evidence type="ECO:0000313" key="1">
    <source>
        <dbReference type="EMBL" id="PRY59614.1"/>
    </source>
</evidence>
<dbReference type="Pfam" id="PF14435">
    <property type="entry name" value="SUKH-4"/>
    <property type="match status" value="1"/>
</dbReference>
<dbReference type="AlphaFoldDB" id="A0A2T0UNY4"/>